<dbReference type="PANTHER" id="PTHR23024">
    <property type="entry name" value="ARYLACETAMIDE DEACETYLASE"/>
    <property type="match status" value="1"/>
</dbReference>
<sequence>MSDQTPPPSHPAVDPYQRLQIVLNADGTLTRHRQIPTTPASPDPNQPTPFLSKDVALNHANSTGVRIFLPRQALDTSSSTKLPLIFYFHGGGFILYSPNSSGFHDFCGNIAIELNIIIVSVGYRLTPEHRLPAAYDDAVEALHWIKTNQDDWLRNYADFSNIYIMGTSAGGNIAYHGGLRAAAEADSLKPLRIKGLILHQPFFGGSQRTPSELRVGDSDPVLPQSVSDLMWELALPIADRDHEYCNPTVGGGYRLLENIKLLGWRVFVPGCDGDPLIDCQIQLVKLMEEKGAVVVSKFREGDYHGVEIFEPSKAKAFHVVLKNFMSSSLAA</sequence>
<dbReference type="InterPro" id="IPR050466">
    <property type="entry name" value="Carboxylest/Gibb_receptor"/>
</dbReference>
<dbReference type="InterPro" id="IPR029058">
    <property type="entry name" value="AB_hydrolase_fold"/>
</dbReference>
<dbReference type="SUPFAM" id="SSF53474">
    <property type="entry name" value="alpha/beta-Hydrolases"/>
    <property type="match status" value="1"/>
</dbReference>
<accession>A0A6A1VIB9</accession>
<evidence type="ECO:0000256" key="1">
    <source>
        <dbReference type="ARBA" id="ARBA00010515"/>
    </source>
</evidence>
<name>A0A6A1VIB9_9ROSI</name>
<keyword evidence="5" id="KW-1185">Reference proteome</keyword>
<dbReference type="OrthoDB" id="408631at2759"/>
<feature type="region of interest" description="Disordered" evidence="2">
    <location>
        <begin position="33"/>
        <end position="52"/>
    </location>
</feature>
<protein>
    <submittedName>
        <fullName evidence="4">Carboxylesterase 1</fullName>
    </submittedName>
</protein>
<dbReference type="AlphaFoldDB" id="A0A6A1VIB9"/>
<dbReference type="EMBL" id="RXIC02000024">
    <property type="protein sequence ID" value="KAB1210780.1"/>
    <property type="molecule type" value="Genomic_DNA"/>
</dbReference>
<evidence type="ECO:0000259" key="3">
    <source>
        <dbReference type="Pfam" id="PF07859"/>
    </source>
</evidence>
<comment type="similarity">
    <text evidence="1">Belongs to the 'GDXG' lipolytic enzyme family.</text>
</comment>
<dbReference type="PANTHER" id="PTHR23024:SF654">
    <property type="entry name" value="RECEPTOR GID1, PUTATIVE-RELATED"/>
    <property type="match status" value="1"/>
</dbReference>
<evidence type="ECO:0000313" key="5">
    <source>
        <dbReference type="Proteomes" id="UP000516437"/>
    </source>
</evidence>
<dbReference type="Pfam" id="PF07859">
    <property type="entry name" value="Abhydrolase_3"/>
    <property type="match status" value="1"/>
</dbReference>
<feature type="domain" description="Alpha/beta hydrolase fold-3" evidence="3">
    <location>
        <begin position="85"/>
        <end position="306"/>
    </location>
</feature>
<dbReference type="Gene3D" id="3.40.50.1820">
    <property type="entry name" value="alpha/beta hydrolase"/>
    <property type="match status" value="1"/>
</dbReference>
<dbReference type="GO" id="GO:0016787">
    <property type="term" value="F:hydrolase activity"/>
    <property type="evidence" value="ECO:0007669"/>
    <property type="project" value="InterPro"/>
</dbReference>
<evidence type="ECO:0000313" key="4">
    <source>
        <dbReference type="EMBL" id="KAB1210780.1"/>
    </source>
</evidence>
<organism evidence="4 5">
    <name type="scientific">Morella rubra</name>
    <name type="common">Chinese bayberry</name>
    <dbReference type="NCBI Taxonomy" id="262757"/>
    <lineage>
        <taxon>Eukaryota</taxon>
        <taxon>Viridiplantae</taxon>
        <taxon>Streptophyta</taxon>
        <taxon>Embryophyta</taxon>
        <taxon>Tracheophyta</taxon>
        <taxon>Spermatophyta</taxon>
        <taxon>Magnoliopsida</taxon>
        <taxon>eudicotyledons</taxon>
        <taxon>Gunneridae</taxon>
        <taxon>Pentapetalae</taxon>
        <taxon>rosids</taxon>
        <taxon>fabids</taxon>
        <taxon>Fagales</taxon>
        <taxon>Myricaceae</taxon>
        <taxon>Morella</taxon>
    </lineage>
</organism>
<dbReference type="InterPro" id="IPR013094">
    <property type="entry name" value="AB_hydrolase_3"/>
</dbReference>
<evidence type="ECO:0000256" key="2">
    <source>
        <dbReference type="SAM" id="MobiDB-lite"/>
    </source>
</evidence>
<dbReference type="Proteomes" id="UP000516437">
    <property type="component" value="Chromosome 6"/>
</dbReference>
<reference evidence="4 5" key="1">
    <citation type="journal article" date="2019" name="Plant Biotechnol. J.">
        <title>The red bayberry genome and genetic basis of sex determination.</title>
        <authorList>
            <person name="Jia H.M."/>
            <person name="Jia H.J."/>
            <person name="Cai Q.L."/>
            <person name="Wang Y."/>
            <person name="Zhao H.B."/>
            <person name="Yang W.F."/>
            <person name="Wang G.Y."/>
            <person name="Li Y.H."/>
            <person name="Zhan D.L."/>
            <person name="Shen Y.T."/>
            <person name="Niu Q.F."/>
            <person name="Chang L."/>
            <person name="Qiu J."/>
            <person name="Zhao L."/>
            <person name="Xie H.B."/>
            <person name="Fu W.Y."/>
            <person name="Jin J."/>
            <person name="Li X.W."/>
            <person name="Jiao Y."/>
            <person name="Zhou C.C."/>
            <person name="Tu T."/>
            <person name="Chai C.Y."/>
            <person name="Gao J.L."/>
            <person name="Fan L.J."/>
            <person name="van de Weg E."/>
            <person name="Wang J.Y."/>
            <person name="Gao Z.S."/>
        </authorList>
    </citation>
    <scope>NUCLEOTIDE SEQUENCE [LARGE SCALE GENOMIC DNA]</scope>
    <source>
        <tissue evidence="4">Leaves</tissue>
    </source>
</reference>
<proteinExistence type="inferred from homology"/>
<comment type="caution">
    <text evidence="4">The sequence shown here is derived from an EMBL/GenBank/DDBJ whole genome shotgun (WGS) entry which is preliminary data.</text>
</comment>
<gene>
    <name evidence="4" type="ORF">CJ030_MR6G019829</name>
</gene>